<name>A0A8S5PSD9_9CAUD</name>
<feature type="domain" description="DNA ligase OB-like" evidence="6">
    <location>
        <begin position="349"/>
        <end position="423"/>
    </location>
</feature>
<protein>
    <submittedName>
        <fullName evidence="7">DNA ligase</fullName>
    </submittedName>
</protein>
<dbReference type="Pfam" id="PF14743">
    <property type="entry name" value="DNA_ligase_OB_2"/>
    <property type="match status" value="1"/>
</dbReference>
<keyword evidence="2 7" id="KW-0436">Ligase</keyword>
<evidence type="ECO:0000256" key="3">
    <source>
        <dbReference type="ARBA" id="ARBA00022705"/>
    </source>
</evidence>
<proteinExistence type="inferred from homology"/>
<dbReference type="CDD" id="cd08041">
    <property type="entry name" value="OBF_kDNA_ligase_like"/>
    <property type="match status" value="1"/>
</dbReference>
<keyword evidence="4" id="KW-0227">DNA damage</keyword>
<evidence type="ECO:0000256" key="5">
    <source>
        <dbReference type="ARBA" id="ARBA00023204"/>
    </source>
</evidence>
<dbReference type="GO" id="GO:0016874">
    <property type="term" value="F:ligase activity"/>
    <property type="evidence" value="ECO:0007669"/>
    <property type="project" value="UniProtKB-KW"/>
</dbReference>
<dbReference type="PANTHER" id="PTHR47810">
    <property type="entry name" value="DNA LIGASE"/>
    <property type="match status" value="1"/>
</dbReference>
<keyword evidence="3" id="KW-0235">DNA replication</keyword>
<dbReference type="SUPFAM" id="SSF50249">
    <property type="entry name" value="Nucleic acid-binding proteins"/>
    <property type="match status" value="1"/>
</dbReference>
<dbReference type="GO" id="GO:0006281">
    <property type="term" value="P:DNA repair"/>
    <property type="evidence" value="ECO:0007669"/>
    <property type="project" value="UniProtKB-KW"/>
</dbReference>
<dbReference type="EMBL" id="BK015488">
    <property type="protein sequence ID" value="DAE09405.1"/>
    <property type="molecule type" value="Genomic_DNA"/>
</dbReference>
<dbReference type="InterPro" id="IPR029319">
    <property type="entry name" value="DNA_ligase_OB"/>
</dbReference>
<evidence type="ECO:0000256" key="2">
    <source>
        <dbReference type="ARBA" id="ARBA00022598"/>
    </source>
</evidence>
<dbReference type="GO" id="GO:0006260">
    <property type="term" value="P:DNA replication"/>
    <property type="evidence" value="ECO:0007669"/>
    <property type="project" value="UniProtKB-KW"/>
</dbReference>
<dbReference type="SUPFAM" id="SSF56091">
    <property type="entry name" value="DNA ligase/mRNA capping enzyme, catalytic domain"/>
    <property type="match status" value="1"/>
</dbReference>
<comment type="similarity">
    <text evidence="1">Belongs to the ATP-dependent DNA ligase family.</text>
</comment>
<evidence type="ECO:0000256" key="1">
    <source>
        <dbReference type="ARBA" id="ARBA00007572"/>
    </source>
</evidence>
<evidence type="ECO:0000256" key="4">
    <source>
        <dbReference type="ARBA" id="ARBA00022763"/>
    </source>
</evidence>
<dbReference type="InterPro" id="IPR050326">
    <property type="entry name" value="NAD_dep_DNA_ligaseB"/>
</dbReference>
<dbReference type="Gene3D" id="3.30.470.30">
    <property type="entry name" value="DNA ligase/mRNA capping enzyme"/>
    <property type="match status" value="1"/>
</dbReference>
<keyword evidence="5" id="KW-0234">DNA repair</keyword>
<dbReference type="PANTHER" id="PTHR47810:SF1">
    <property type="entry name" value="DNA LIGASE B"/>
    <property type="match status" value="1"/>
</dbReference>
<evidence type="ECO:0000313" key="7">
    <source>
        <dbReference type="EMBL" id="DAE09405.1"/>
    </source>
</evidence>
<evidence type="ECO:0000259" key="6">
    <source>
        <dbReference type="Pfam" id="PF14743"/>
    </source>
</evidence>
<dbReference type="Gene3D" id="2.40.50.140">
    <property type="entry name" value="Nucleic acid-binding proteins"/>
    <property type="match status" value="1"/>
</dbReference>
<reference evidence="7" key="1">
    <citation type="journal article" date="2021" name="Proc. Natl. Acad. Sci. U.S.A.">
        <title>A Catalog of Tens of Thousands of Viruses from Human Metagenomes Reveals Hidden Associations with Chronic Diseases.</title>
        <authorList>
            <person name="Tisza M.J."/>
            <person name="Buck C.B."/>
        </authorList>
    </citation>
    <scope>NUCLEOTIDE SEQUENCE</scope>
    <source>
        <strain evidence="7">Ct96x5</strain>
    </source>
</reference>
<dbReference type="InterPro" id="IPR012340">
    <property type="entry name" value="NA-bd_OB-fold"/>
</dbReference>
<organism evidence="7">
    <name type="scientific">Siphoviridae sp. ct96x5</name>
    <dbReference type="NCBI Taxonomy" id="2825367"/>
    <lineage>
        <taxon>Viruses</taxon>
        <taxon>Duplodnaviria</taxon>
        <taxon>Heunggongvirae</taxon>
        <taxon>Uroviricota</taxon>
        <taxon>Caudoviricetes</taxon>
    </lineage>
</organism>
<sequence length="432" mass="49793">MNDFELVEKLRDYAKHLQKATKKKEKSDLLYLAAKDEDLQRLLKFLLDPHVVTGLSDKKIRQYYPFNGKIIEHFSDACGYLQLHNTGRGEDIAVINHYIDRFNAVDADFLRRVFTKNLPLGVDVKTVNKALGFTLIPDWQVQQAYLIEKYPVKQGEWIAISQKMNGCHASLYHGEMISRQGTKFSGLDHIINEIYSVAENADNWFFDGELIRKNTDGISDNDNFKLGTGIANSKDADKTCLEYVIYDMMPAAEFDAGQSKLNYRERLYQMNALDDLIHTKGCQHIRIVPRLYNGFDLTMIPKMLDYAVERDWEGVMCNKNVPYRCTRHNGILKVKRFYTMDLPIIAVEEGANRLAGTLGALVVDYKGNEVRIGSGFDDATRRKVWANRDMYIGQLVECQYKEITSDKKTGKESLQFPTFKQFRFDKDEVSFD</sequence>
<accession>A0A8S5PSD9</accession>